<feature type="transmembrane region" description="Helical" evidence="1">
    <location>
        <begin position="284"/>
        <end position="303"/>
    </location>
</feature>
<gene>
    <name evidence="2" type="ORF">GCM10009663_60650</name>
</gene>
<evidence type="ECO:0000256" key="1">
    <source>
        <dbReference type="SAM" id="Phobius"/>
    </source>
</evidence>
<feature type="transmembrane region" description="Helical" evidence="1">
    <location>
        <begin position="341"/>
        <end position="364"/>
    </location>
</feature>
<dbReference type="EMBL" id="BAAALD010000081">
    <property type="protein sequence ID" value="GAA1111193.1"/>
    <property type="molecule type" value="Genomic_DNA"/>
</dbReference>
<feature type="transmembrane region" description="Helical" evidence="1">
    <location>
        <begin position="218"/>
        <end position="240"/>
    </location>
</feature>
<protein>
    <recommendedName>
        <fullName evidence="4">Glycosyltransferase RgtA/B/C/D-like domain-containing protein</fullName>
    </recommendedName>
</protein>
<sequence>MLLFLLVLVPMCARLPWSGDIGQHASTIWRLREDLGHPTSPMIDVPGDGSPYFSPYQLLGALVSLATGLVPLKTLHLLAVGNVLLVLAGIGAFVRTLTTRRWAPVFALLCYFFLWGTDVRVWSGYESFVSFSLGVSFPSAFAAGLMFLTWAATMWLLDRVPGARPVTTSPLARIPLHAAVGLVMFVVLLSHPFTGIVLSLGMVGILAGSLRSLKLRGWLYWGLSAAVMLAGVALWPYWSLFGLQQSAALDAMHHGLYSHPLNWFGFALVLGLPALVARFRRDRLDPLVITFALIAAAVLYGFVSGHYSWGRAYPGVIVVLQFATALELARVPRSQWFRRELSLITTVVLLFGVWVQSGAMFYLVPKSRFPKAVVHNVQTWNPWPGFQWTGAYLKYGDVVMTRGERPLVMLPAYGYFTVEAGYPDPAVAQPVLDERAADTRAFFAEGASEAERTRLMAKYHAGWVLIRPEDGEVPTGPAFTEVAHSPQGEVLLRYRP</sequence>
<keyword evidence="1" id="KW-1133">Transmembrane helix</keyword>
<dbReference type="Proteomes" id="UP001499987">
    <property type="component" value="Unassembled WGS sequence"/>
</dbReference>
<accession>A0ABP4EIS7</accession>
<organism evidence="2 3">
    <name type="scientific">Kitasatospora arboriphila</name>
    <dbReference type="NCBI Taxonomy" id="258052"/>
    <lineage>
        <taxon>Bacteria</taxon>
        <taxon>Bacillati</taxon>
        <taxon>Actinomycetota</taxon>
        <taxon>Actinomycetes</taxon>
        <taxon>Kitasatosporales</taxon>
        <taxon>Streptomycetaceae</taxon>
        <taxon>Kitasatospora</taxon>
    </lineage>
</organism>
<feature type="transmembrane region" description="Helical" evidence="1">
    <location>
        <begin position="177"/>
        <end position="206"/>
    </location>
</feature>
<name>A0ABP4EIS7_9ACTN</name>
<proteinExistence type="predicted"/>
<feature type="transmembrane region" description="Helical" evidence="1">
    <location>
        <begin position="309"/>
        <end position="329"/>
    </location>
</feature>
<evidence type="ECO:0008006" key="4">
    <source>
        <dbReference type="Google" id="ProtNLM"/>
    </source>
</evidence>
<feature type="transmembrane region" description="Helical" evidence="1">
    <location>
        <begin position="133"/>
        <end position="157"/>
    </location>
</feature>
<feature type="transmembrane region" description="Helical" evidence="1">
    <location>
        <begin position="102"/>
        <end position="121"/>
    </location>
</feature>
<keyword evidence="3" id="KW-1185">Reference proteome</keyword>
<reference evidence="3" key="1">
    <citation type="journal article" date="2019" name="Int. J. Syst. Evol. Microbiol.">
        <title>The Global Catalogue of Microorganisms (GCM) 10K type strain sequencing project: providing services to taxonomists for standard genome sequencing and annotation.</title>
        <authorList>
            <consortium name="The Broad Institute Genomics Platform"/>
            <consortium name="The Broad Institute Genome Sequencing Center for Infectious Disease"/>
            <person name="Wu L."/>
            <person name="Ma J."/>
        </authorList>
    </citation>
    <scope>NUCLEOTIDE SEQUENCE [LARGE SCALE GENOMIC DNA]</scope>
    <source>
        <strain evidence="3">JCM 13002</strain>
    </source>
</reference>
<evidence type="ECO:0000313" key="3">
    <source>
        <dbReference type="Proteomes" id="UP001499987"/>
    </source>
</evidence>
<feature type="transmembrane region" description="Helical" evidence="1">
    <location>
        <begin position="260"/>
        <end position="277"/>
    </location>
</feature>
<evidence type="ECO:0000313" key="2">
    <source>
        <dbReference type="EMBL" id="GAA1111193.1"/>
    </source>
</evidence>
<feature type="transmembrane region" description="Helical" evidence="1">
    <location>
        <begin position="77"/>
        <end position="96"/>
    </location>
</feature>
<keyword evidence="1" id="KW-0472">Membrane</keyword>
<comment type="caution">
    <text evidence="2">The sequence shown here is derived from an EMBL/GenBank/DDBJ whole genome shotgun (WGS) entry which is preliminary data.</text>
</comment>
<keyword evidence="1" id="KW-0812">Transmembrane</keyword>